<dbReference type="PROSITE" id="PS51099">
    <property type="entry name" value="PTS_EIIB_TYPE_2"/>
    <property type="match status" value="1"/>
</dbReference>
<name>A0ABY5I3M9_9FIRM</name>
<evidence type="ECO:0000256" key="4">
    <source>
        <dbReference type="ARBA" id="ARBA00023159"/>
    </source>
</evidence>
<feature type="domain" description="PTS EIIB type-2" evidence="7">
    <location>
        <begin position="393"/>
        <end position="484"/>
    </location>
</feature>
<dbReference type="InterPro" id="IPR013196">
    <property type="entry name" value="HTH_11"/>
</dbReference>
<dbReference type="PANTHER" id="PTHR30185:SF13">
    <property type="entry name" value="LICABCH OPERON REGULATOR-RELATED"/>
    <property type="match status" value="1"/>
</dbReference>
<dbReference type="Pfam" id="PF05043">
    <property type="entry name" value="Mga"/>
    <property type="match status" value="1"/>
</dbReference>
<evidence type="ECO:0000313" key="10">
    <source>
        <dbReference type="Proteomes" id="UP001060112"/>
    </source>
</evidence>
<keyword evidence="5" id="KW-0804">Transcription</keyword>
<evidence type="ECO:0000259" key="7">
    <source>
        <dbReference type="PROSITE" id="PS51099"/>
    </source>
</evidence>
<dbReference type="InterPro" id="IPR011608">
    <property type="entry name" value="PRD"/>
</dbReference>
<dbReference type="InterPro" id="IPR013011">
    <property type="entry name" value="PTS_EIIB_2"/>
</dbReference>
<dbReference type="Pfam" id="PF08279">
    <property type="entry name" value="HTH_11"/>
    <property type="match status" value="1"/>
</dbReference>
<dbReference type="PANTHER" id="PTHR30185">
    <property type="entry name" value="CRYPTIC BETA-GLUCOSIDE BGL OPERON ANTITERMINATOR"/>
    <property type="match status" value="1"/>
</dbReference>
<evidence type="ECO:0000256" key="2">
    <source>
        <dbReference type="ARBA" id="ARBA00022737"/>
    </source>
</evidence>
<dbReference type="SUPFAM" id="SSF52794">
    <property type="entry name" value="PTS system IIB component-like"/>
    <property type="match status" value="1"/>
</dbReference>
<dbReference type="EMBL" id="CP101620">
    <property type="protein sequence ID" value="UTY39941.1"/>
    <property type="molecule type" value="Genomic_DNA"/>
</dbReference>
<dbReference type="Gene3D" id="3.40.50.2300">
    <property type="match status" value="1"/>
</dbReference>
<keyword evidence="1" id="KW-0808">Transferase</keyword>
<dbReference type="Gene3D" id="3.40.930.10">
    <property type="entry name" value="Mannitol-specific EII, Chain A"/>
    <property type="match status" value="1"/>
</dbReference>
<dbReference type="Proteomes" id="UP001060112">
    <property type="component" value="Chromosome"/>
</dbReference>
<feature type="domain" description="PRD" evidence="8">
    <location>
        <begin position="282"/>
        <end position="389"/>
    </location>
</feature>
<dbReference type="InterPro" id="IPR007737">
    <property type="entry name" value="Mga_HTH"/>
</dbReference>
<dbReference type="Pfam" id="PF00359">
    <property type="entry name" value="PTS_EIIA_2"/>
    <property type="match status" value="1"/>
</dbReference>
<sequence length="641" mass="75414">MDRQFIDNLIKILEQENNYISGEVLSRKMQVSSRTIRNKIKESQDILQSKGLEIFSKTGKGYKLKINDRIQYQEFKSELYNQQNKMFSPQERVQYILEKLLLSNDYIKSADLEDVLYVSKYTLSQDIKEIKNKLSIFNLCLQNKPYYGIKIIGNEMNKRSCLVYYFEQKQIKNAKVKDLFIKDMQIIEERVKEILNKYEFQLTDIGFHNLIIHIFLGIYRNPNNLTPYELDIDRKQIEYQIANEIVQSINKSFMIILPKIETDYITIHLLGKKLLTPESHYSIIPETQDILNDIIHAIKESYQYDFSDDIDLYTLLLLHLQPMFHRIKYGMVVSNPLLDDIISHNQKAFEIAILAREVIEEKTGYSVSVQETGYLALHFALAIERYNEPIQKKNILIVCASGRGTSQIVLRQIKSQFYNKINNIQSIDTTNLHTLSLDEYDLIISTVPLNIETKTKVIYIQYFMNKKDLNIISDAFQELDKKEDIIFDYFNEKAFFTNVDAENKEDALFKILNLLKESFDIPDNLYEQIIQRENIYSTEYGEKCALPHPIIPCFFRNLIVVTILKKPIIWNKRKVKYIFLLLFKKNNEDSDIFNDMLTVLIQNGNILSKLENSLDFKTFISFVKDIGKATPSKNKEDIFDY</sequence>
<dbReference type="InterPro" id="IPR050661">
    <property type="entry name" value="BglG_antiterminators"/>
</dbReference>
<accession>A0ABY5I3M9</accession>
<dbReference type="PROSITE" id="PS51094">
    <property type="entry name" value="PTS_EIIA_TYPE_2"/>
    <property type="match status" value="1"/>
</dbReference>
<feature type="domain" description="PRD" evidence="8">
    <location>
        <begin position="178"/>
        <end position="279"/>
    </location>
</feature>
<dbReference type="InterPro" id="IPR016152">
    <property type="entry name" value="PTrfase/Anion_transptr"/>
</dbReference>
<organism evidence="9 10">
    <name type="scientific">Allocoprobacillus halotolerans</name>
    <dbReference type="NCBI Taxonomy" id="2944914"/>
    <lineage>
        <taxon>Bacteria</taxon>
        <taxon>Bacillati</taxon>
        <taxon>Bacillota</taxon>
        <taxon>Erysipelotrichia</taxon>
        <taxon>Erysipelotrichales</taxon>
        <taxon>Erysipelotrichaceae</taxon>
        <taxon>Allocoprobacillus</taxon>
    </lineage>
</organism>
<evidence type="ECO:0000256" key="1">
    <source>
        <dbReference type="ARBA" id="ARBA00022679"/>
    </source>
</evidence>
<evidence type="ECO:0000259" key="6">
    <source>
        <dbReference type="PROSITE" id="PS51094"/>
    </source>
</evidence>
<dbReference type="RefSeq" id="WP_290141378.1">
    <property type="nucleotide sequence ID" value="NZ_CP101620.1"/>
</dbReference>
<gene>
    <name evidence="9" type="ORF">NMU03_03810</name>
</gene>
<dbReference type="PROSITE" id="PS51372">
    <property type="entry name" value="PRD_2"/>
    <property type="match status" value="2"/>
</dbReference>
<dbReference type="Gene3D" id="1.10.10.10">
    <property type="entry name" value="Winged helix-like DNA-binding domain superfamily/Winged helix DNA-binding domain"/>
    <property type="match status" value="2"/>
</dbReference>
<evidence type="ECO:0000259" key="8">
    <source>
        <dbReference type="PROSITE" id="PS51372"/>
    </source>
</evidence>
<protein>
    <submittedName>
        <fullName evidence="9">BglG family transcription antiterminator</fullName>
    </submittedName>
</protein>
<dbReference type="Gene3D" id="1.10.1790.10">
    <property type="entry name" value="PRD domain"/>
    <property type="match status" value="2"/>
</dbReference>
<proteinExistence type="predicted"/>
<keyword evidence="10" id="KW-1185">Reference proteome</keyword>
<dbReference type="SUPFAM" id="SSF55804">
    <property type="entry name" value="Phoshotransferase/anion transport protein"/>
    <property type="match status" value="1"/>
</dbReference>
<dbReference type="InterPro" id="IPR036634">
    <property type="entry name" value="PRD_sf"/>
</dbReference>
<dbReference type="InterPro" id="IPR036095">
    <property type="entry name" value="PTS_EIIB-like_sf"/>
</dbReference>
<keyword evidence="3" id="KW-0805">Transcription regulation</keyword>
<keyword evidence="4" id="KW-0010">Activator</keyword>
<dbReference type="SUPFAM" id="SSF63520">
    <property type="entry name" value="PTS-regulatory domain, PRD"/>
    <property type="match status" value="2"/>
</dbReference>
<evidence type="ECO:0000256" key="3">
    <source>
        <dbReference type="ARBA" id="ARBA00023015"/>
    </source>
</evidence>
<dbReference type="Pfam" id="PF00874">
    <property type="entry name" value="PRD"/>
    <property type="match status" value="2"/>
</dbReference>
<feature type="domain" description="PTS EIIA type-2" evidence="6">
    <location>
        <begin position="488"/>
        <end position="626"/>
    </location>
</feature>
<evidence type="ECO:0000256" key="5">
    <source>
        <dbReference type="ARBA" id="ARBA00023163"/>
    </source>
</evidence>
<evidence type="ECO:0000313" key="9">
    <source>
        <dbReference type="EMBL" id="UTY39941.1"/>
    </source>
</evidence>
<reference evidence="9" key="1">
    <citation type="submission" date="2022-07" db="EMBL/GenBank/DDBJ databases">
        <title>Faecal culturing of patients with breast cancer.</title>
        <authorList>
            <person name="Teng N.M.Y."/>
            <person name="Kiu R."/>
            <person name="Evans R."/>
            <person name="Baker D.J."/>
            <person name="Zenner C."/>
            <person name="Robinson S.D."/>
            <person name="Hall L.J."/>
        </authorList>
    </citation>
    <scope>NUCLEOTIDE SEQUENCE</scope>
    <source>
        <strain evidence="9">LH1062</strain>
    </source>
</reference>
<dbReference type="InterPro" id="IPR002178">
    <property type="entry name" value="PTS_EIIA_type-2_dom"/>
</dbReference>
<keyword evidence="2" id="KW-0677">Repeat</keyword>
<dbReference type="CDD" id="cd05568">
    <property type="entry name" value="PTS_IIB_bgl_like"/>
    <property type="match status" value="1"/>
</dbReference>
<dbReference type="InterPro" id="IPR036388">
    <property type="entry name" value="WH-like_DNA-bd_sf"/>
</dbReference>